<dbReference type="InterPro" id="IPR006342">
    <property type="entry name" value="FkbM_mtfrase"/>
</dbReference>
<evidence type="ECO:0000256" key="1">
    <source>
        <dbReference type="SAM" id="SignalP"/>
    </source>
</evidence>
<dbReference type="GO" id="GO:0005794">
    <property type="term" value="C:Golgi apparatus"/>
    <property type="evidence" value="ECO:0007669"/>
    <property type="project" value="TreeGrafter"/>
</dbReference>
<dbReference type="GO" id="GO:0005886">
    <property type="term" value="C:plasma membrane"/>
    <property type="evidence" value="ECO:0007669"/>
    <property type="project" value="TreeGrafter"/>
</dbReference>
<feature type="domain" description="Methyltransferase FkbM" evidence="2">
    <location>
        <begin position="89"/>
        <end position="238"/>
    </location>
</feature>
<organism evidence="3">
    <name type="scientific">Eutreptiella gymnastica</name>
    <dbReference type="NCBI Taxonomy" id="73025"/>
    <lineage>
        <taxon>Eukaryota</taxon>
        <taxon>Discoba</taxon>
        <taxon>Euglenozoa</taxon>
        <taxon>Euglenida</taxon>
        <taxon>Spirocuta</taxon>
        <taxon>Euglenophyceae</taxon>
        <taxon>Eutreptiales</taxon>
        <taxon>Eutreptiaceae</taxon>
        <taxon>Eutreptiella</taxon>
    </lineage>
</organism>
<proteinExistence type="predicted"/>
<feature type="signal peptide" evidence="1">
    <location>
        <begin position="1"/>
        <end position="19"/>
    </location>
</feature>
<dbReference type="GO" id="GO:0031902">
    <property type="term" value="C:late endosome membrane"/>
    <property type="evidence" value="ECO:0007669"/>
    <property type="project" value="TreeGrafter"/>
</dbReference>
<evidence type="ECO:0000259" key="2">
    <source>
        <dbReference type="Pfam" id="PF05050"/>
    </source>
</evidence>
<dbReference type="GO" id="GO:0006888">
    <property type="term" value="P:endoplasmic reticulum to Golgi vesicle-mediated transport"/>
    <property type="evidence" value="ECO:0007669"/>
    <property type="project" value="TreeGrafter"/>
</dbReference>
<dbReference type="PANTHER" id="PTHR34009">
    <property type="entry name" value="PROTEIN STAR"/>
    <property type="match status" value="1"/>
</dbReference>
<dbReference type="AlphaFoldDB" id="A0A7S1JE63"/>
<reference evidence="3" key="1">
    <citation type="submission" date="2021-01" db="EMBL/GenBank/DDBJ databases">
        <authorList>
            <person name="Corre E."/>
            <person name="Pelletier E."/>
            <person name="Niang G."/>
            <person name="Scheremetjew M."/>
            <person name="Finn R."/>
            <person name="Kale V."/>
            <person name="Holt S."/>
            <person name="Cochrane G."/>
            <person name="Meng A."/>
            <person name="Brown T."/>
            <person name="Cohen L."/>
        </authorList>
    </citation>
    <scope>NUCLEOTIDE SEQUENCE</scope>
    <source>
        <strain evidence="3">NIES-381</strain>
    </source>
</reference>
<evidence type="ECO:0000313" key="3">
    <source>
        <dbReference type="EMBL" id="CAD9040906.1"/>
    </source>
</evidence>
<protein>
    <recommendedName>
        <fullName evidence="2">Methyltransferase FkbM domain-containing protein</fullName>
    </recommendedName>
</protein>
<gene>
    <name evidence="3" type="ORF">EGYM00392_LOCUS52081</name>
</gene>
<dbReference type="GO" id="GO:0005789">
    <property type="term" value="C:endoplasmic reticulum membrane"/>
    <property type="evidence" value="ECO:0007669"/>
    <property type="project" value="TreeGrafter"/>
</dbReference>
<dbReference type="Pfam" id="PF05050">
    <property type="entry name" value="Methyltransf_21"/>
    <property type="match status" value="1"/>
</dbReference>
<name>A0A7S1JE63_9EUGL</name>
<dbReference type="InterPro" id="IPR053202">
    <property type="entry name" value="EGF_Rcpt_Signaling_Reg"/>
</dbReference>
<sequence length="287" mass="32388">MQLLGLSVLFLLLAGRGIAMSTADRGPPLNHDVAARNASWSPRSVGHHCPLRPKHAIKKGNPKFQSQLGQDQLVSLLLGEKREGYFVDLAANDPVCISNSYALEQYWGWQGLCIEGNPRYIPHLQARRACTVVHSAVDSEPNRTVQFRVDNNFLGGIVSPELNNARARGKVITLQTRTLQEILDTNCAPPVIDYLSLDVEGAEWRVLGHFPFSQYQFRLMTVERPTKQLADVLRRQGYTRARSLGAKKWGEEVWLSRTFRHSLNPAQLKALDTFKPNRNRVQDCPKR</sequence>
<accession>A0A7S1JE63</accession>
<dbReference type="EMBL" id="HBGA01142213">
    <property type="protein sequence ID" value="CAD9040906.1"/>
    <property type="molecule type" value="Transcribed_RNA"/>
</dbReference>
<dbReference type="InterPro" id="IPR029063">
    <property type="entry name" value="SAM-dependent_MTases_sf"/>
</dbReference>
<feature type="chain" id="PRO_5030934262" description="Methyltransferase FkbM domain-containing protein" evidence="1">
    <location>
        <begin position="20"/>
        <end position="287"/>
    </location>
</feature>
<keyword evidence="1" id="KW-0732">Signal</keyword>
<dbReference type="PANTHER" id="PTHR34009:SF2">
    <property type="entry name" value="PROTEIN STAR"/>
    <property type="match status" value="1"/>
</dbReference>
<dbReference type="Gene3D" id="3.40.50.150">
    <property type="entry name" value="Vaccinia Virus protein VP39"/>
    <property type="match status" value="1"/>
</dbReference>
<dbReference type="GO" id="GO:0016197">
    <property type="term" value="P:endosomal transport"/>
    <property type="evidence" value="ECO:0007669"/>
    <property type="project" value="TreeGrafter"/>
</dbReference>
<dbReference type="SUPFAM" id="SSF53335">
    <property type="entry name" value="S-adenosyl-L-methionine-dependent methyltransferases"/>
    <property type="match status" value="1"/>
</dbReference>